<sequence length="202" mass="23073">MLRRKMNRIFCIVLLGLFTTTGCQNNVKTPKNTESYQSTVMLNLFSIETSNDFTIKIPETDTYCKLTQIISNDTIHLVKGDYTKGEVRGEVYIDYTKIVALNQSSGNETFLIIPFSVSNQGSGIFTYMGLFNLNNKSGLIKHLDSKFLGDRIKLESTEYDGNHLVQVKMKVHSKEQCLSQTPTEIKEMDFYIDRDKLKLTLI</sequence>
<evidence type="ECO:0000313" key="2">
    <source>
        <dbReference type="EMBL" id="RXQ91507.1"/>
    </source>
</evidence>
<dbReference type="AlphaFoldDB" id="A0A4Q1JKQ0"/>
<evidence type="ECO:0000256" key="1">
    <source>
        <dbReference type="SAM" id="SignalP"/>
    </source>
</evidence>
<reference evidence="2 3" key="1">
    <citation type="submission" date="2019-01" db="EMBL/GenBank/DDBJ databases">
        <title>Ancylomarina salipaludis sp. nov., isolated from a salt marsh.</title>
        <authorList>
            <person name="Yoon J.-H."/>
        </authorList>
    </citation>
    <scope>NUCLEOTIDE SEQUENCE [LARGE SCALE GENOMIC DNA]</scope>
    <source>
        <strain evidence="2 3">SHSM-M15</strain>
    </source>
</reference>
<dbReference type="EMBL" id="SAXA01000011">
    <property type="protein sequence ID" value="RXQ91507.1"/>
    <property type="molecule type" value="Genomic_DNA"/>
</dbReference>
<evidence type="ECO:0008006" key="4">
    <source>
        <dbReference type="Google" id="ProtNLM"/>
    </source>
</evidence>
<organism evidence="2 3">
    <name type="scientific">Ancylomarina salipaludis</name>
    <dbReference type="NCBI Taxonomy" id="2501299"/>
    <lineage>
        <taxon>Bacteria</taxon>
        <taxon>Pseudomonadati</taxon>
        <taxon>Bacteroidota</taxon>
        <taxon>Bacteroidia</taxon>
        <taxon>Marinilabiliales</taxon>
        <taxon>Marinifilaceae</taxon>
        <taxon>Ancylomarina</taxon>
    </lineage>
</organism>
<dbReference type="OrthoDB" id="1161168at2"/>
<feature type="chain" id="PRO_5020969552" description="Lipoprotein" evidence="1">
    <location>
        <begin position="26"/>
        <end position="202"/>
    </location>
</feature>
<dbReference type="PROSITE" id="PS51257">
    <property type="entry name" value="PROKAR_LIPOPROTEIN"/>
    <property type="match status" value="1"/>
</dbReference>
<dbReference type="Proteomes" id="UP000289703">
    <property type="component" value="Unassembled WGS sequence"/>
</dbReference>
<gene>
    <name evidence="2" type="ORF">EO244_12210</name>
</gene>
<proteinExistence type="predicted"/>
<feature type="signal peptide" evidence="1">
    <location>
        <begin position="1"/>
        <end position="25"/>
    </location>
</feature>
<dbReference type="RefSeq" id="WP_129254959.1">
    <property type="nucleotide sequence ID" value="NZ_SAXA01000011.1"/>
</dbReference>
<name>A0A4Q1JKQ0_9BACT</name>
<protein>
    <recommendedName>
        <fullName evidence="4">Lipoprotein</fullName>
    </recommendedName>
</protein>
<comment type="caution">
    <text evidence="2">The sequence shown here is derived from an EMBL/GenBank/DDBJ whole genome shotgun (WGS) entry which is preliminary data.</text>
</comment>
<keyword evidence="3" id="KW-1185">Reference proteome</keyword>
<keyword evidence="1" id="KW-0732">Signal</keyword>
<evidence type="ECO:0000313" key="3">
    <source>
        <dbReference type="Proteomes" id="UP000289703"/>
    </source>
</evidence>
<accession>A0A4Q1JKQ0</accession>